<keyword evidence="3" id="KW-1185">Reference proteome</keyword>
<evidence type="ECO:0000313" key="1">
    <source>
        <dbReference type="EMBL" id="MDV6309295.1"/>
    </source>
</evidence>
<evidence type="ECO:0000313" key="4">
    <source>
        <dbReference type="Proteomes" id="UP001185922"/>
    </source>
</evidence>
<reference evidence="2 3" key="1">
    <citation type="submission" date="2023-10" db="EMBL/GenBank/DDBJ databases">
        <title>Development of a sustainable strategy for remediation of hydrocarbon-contaminated territories based on the waste exchange concept.</title>
        <authorList>
            <person name="Krivoruchko A."/>
        </authorList>
    </citation>
    <scope>NUCLEOTIDE SEQUENCE</scope>
    <source>
        <strain evidence="1 3">IEGM 1266</strain>
        <strain evidence="2">IEGM 1279</strain>
    </source>
</reference>
<dbReference type="EMBL" id="JAWLKI010000025">
    <property type="protein sequence ID" value="MDV6309295.1"/>
    <property type="molecule type" value="Genomic_DNA"/>
</dbReference>
<organism evidence="2 4">
    <name type="scientific">Gordonia amicalis</name>
    <dbReference type="NCBI Taxonomy" id="89053"/>
    <lineage>
        <taxon>Bacteria</taxon>
        <taxon>Bacillati</taxon>
        <taxon>Actinomycetota</taxon>
        <taxon>Actinomycetes</taxon>
        <taxon>Mycobacteriales</taxon>
        <taxon>Gordoniaceae</taxon>
        <taxon>Gordonia</taxon>
    </lineage>
</organism>
<dbReference type="Proteomes" id="UP001185779">
    <property type="component" value="Unassembled WGS sequence"/>
</dbReference>
<comment type="caution">
    <text evidence="2">The sequence shown here is derived from an EMBL/GenBank/DDBJ whole genome shotgun (WGS) entry which is preliminary data.</text>
</comment>
<accession>A0AAE4U0M8</accession>
<sequence>MNRPRWSPGTSRRVRALLTCGVLLTTGAIGTTALWSTTAATTSGTFTTANLEIKANGSVAHTFAFPGALLPGNTTAYVVNVQNTGSVQFRYDAKVSSSTVLGRAMRLRVVSGGTVSGSTCSGGTQIASDLAITAGAVAFATSRGPLAATTGTEALCMQLTLPSTAAGSLAGTSGSVTFTFDATGP</sequence>
<dbReference type="EMBL" id="JAWLKH010000006">
    <property type="protein sequence ID" value="MDV6311899.1"/>
    <property type="molecule type" value="Genomic_DNA"/>
</dbReference>
<dbReference type="Proteomes" id="UP001185922">
    <property type="component" value="Unassembled WGS sequence"/>
</dbReference>
<proteinExistence type="predicted"/>
<dbReference type="AlphaFoldDB" id="A0AAE4U0M8"/>
<name>A0AAE4U0M8_9ACTN</name>
<protein>
    <recommendedName>
        <fullName evidence="5">SipW-cognate class signal peptide</fullName>
    </recommendedName>
</protein>
<dbReference type="RefSeq" id="WP_024500550.1">
    <property type="nucleotide sequence ID" value="NZ_CP091855.1"/>
</dbReference>
<evidence type="ECO:0000313" key="3">
    <source>
        <dbReference type="Proteomes" id="UP001185779"/>
    </source>
</evidence>
<gene>
    <name evidence="1" type="ORF">R3P94_18650</name>
    <name evidence="2" type="ORF">R3Q15_08350</name>
</gene>
<evidence type="ECO:0000313" key="2">
    <source>
        <dbReference type="EMBL" id="MDV6311899.1"/>
    </source>
</evidence>
<dbReference type="GeneID" id="77173780"/>
<evidence type="ECO:0008006" key="5">
    <source>
        <dbReference type="Google" id="ProtNLM"/>
    </source>
</evidence>